<dbReference type="InterPro" id="IPR002104">
    <property type="entry name" value="Integrase_catalytic"/>
</dbReference>
<dbReference type="InterPro" id="IPR023009">
    <property type="entry name" value="Tyrosine_recombinase_XerC/XerD"/>
</dbReference>
<keyword evidence="4 9" id="KW-0159">Chromosome partition</keyword>
<keyword evidence="6 9" id="KW-0238">DNA-binding</keyword>
<dbReference type="AlphaFoldDB" id="A0A967C6B5"/>
<evidence type="ECO:0000313" key="12">
    <source>
        <dbReference type="EMBL" id="NIA68276.1"/>
    </source>
</evidence>
<evidence type="ECO:0000256" key="9">
    <source>
        <dbReference type="HAMAP-Rule" id="MF_01808"/>
    </source>
</evidence>
<evidence type="ECO:0000256" key="1">
    <source>
        <dbReference type="ARBA" id="ARBA00004496"/>
    </source>
</evidence>
<reference evidence="12" key="1">
    <citation type="submission" date="2020-03" db="EMBL/GenBank/DDBJ databases">
        <title>Genome of Pelagibius litoralis DSM 21314T.</title>
        <authorList>
            <person name="Wang G."/>
        </authorList>
    </citation>
    <scope>NUCLEOTIDE SEQUENCE</scope>
    <source>
        <strain evidence="12">DSM 21314</strain>
    </source>
</reference>
<dbReference type="Pfam" id="PF02899">
    <property type="entry name" value="Phage_int_SAM_1"/>
    <property type="match status" value="1"/>
</dbReference>
<dbReference type="Gene3D" id="1.10.443.10">
    <property type="entry name" value="Intergrase catalytic core"/>
    <property type="match status" value="1"/>
</dbReference>
<dbReference type="PROSITE" id="PS51898">
    <property type="entry name" value="TYR_RECOMBINASE"/>
    <property type="match status" value="1"/>
</dbReference>
<feature type="active site" evidence="9">
    <location>
        <position position="304"/>
    </location>
</feature>
<keyword evidence="7 9" id="KW-0233">DNA recombination</keyword>
<dbReference type="GO" id="GO:0005737">
    <property type="term" value="C:cytoplasm"/>
    <property type="evidence" value="ECO:0007669"/>
    <property type="project" value="UniProtKB-SubCell"/>
</dbReference>
<feature type="active site" description="O-(3'-phospho-DNA)-tyrosine intermediate" evidence="9">
    <location>
        <position position="313"/>
    </location>
</feature>
<feature type="active site" evidence="9">
    <location>
        <position position="185"/>
    </location>
</feature>
<protein>
    <recommendedName>
        <fullName evidence="9">Tyrosine recombinase XerC</fullName>
    </recommendedName>
</protein>
<dbReference type="Gene3D" id="1.10.150.130">
    <property type="match status" value="1"/>
</dbReference>
<comment type="subcellular location">
    <subcellularLocation>
        <location evidence="1 9">Cytoplasm</location>
    </subcellularLocation>
</comment>
<dbReference type="InterPro" id="IPR011010">
    <property type="entry name" value="DNA_brk_join_enz"/>
</dbReference>
<evidence type="ECO:0000313" key="13">
    <source>
        <dbReference type="Proteomes" id="UP000761264"/>
    </source>
</evidence>
<dbReference type="InterPro" id="IPR050090">
    <property type="entry name" value="Tyrosine_recombinase_XerCD"/>
</dbReference>
<comment type="caution">
    <text evidence="12">The sequence shown here is derived from an EMBL/GenBank/DDBJ whole genome shotgun (WGS) entry which is preliminary data.</text>
</comment>
<keyword evidence="3 9" id="KW-0132">Cell division</keyword>
<dbReference type="InterPro" id="IPR044068">
    <property type="entry name" value="CB"/>
</dbReference>
<evidence type="ECO:0000256" key="3">
    <source>
        <dbReference type="ARBA" id="ARBA00022618"/>
    </source>
</evidence>
<comment type="similarity">
    <text evidence="9">Belongs to the 'phage' integrase family. XerC subfamily.</text>
</comment>
<dbReference type="PANTHER" id="PTHR30349:SF90">
    <property type="entry name" value="TYROSINE RECOMBINASE XERD"/>
    <property type="match status" value="1"/>
</dbReference>
<feature type="active site" evidence="9">
    <location>
        <position position="210"/>
    </location>
</feature>
<accession>A0A967C6B5</accession>
<dbReference type="InterPro" id="IPR004107">
    <property type="entry name" value="Integrase_SAM-like_N"/>
</dbReference>
<dbReference type="SUPFAM" id="SSF56349">
    <property type="entry name" value="DNA breaking-rejoining enzymes"/>
    <property type="match status" value="1"/>
</dbReference>
<keyword evidence="5 9" id="KW-0229">DNA integration</keyword>
<evidence type="ECO:0000256" key="5">
    <source>
        <dbReference type="ARBA" id="ARBA00022908"/>
    </source>
</evidence>
<proteinExistence type="inferred from homology"/>
<dbReference type="RefSeq" id="WP_167222699.1">
    <property type="nucleotide sequence ID" value="NZ_JAAQPH010000004.1"/>
</dbReference>
<sequence>MAPPAAKKLTRAGSGVPAAPGAGVLIPAAADLQAALLDWQTWLRDEKRASPHTLLAYQRDLQQFLTFLTEHQGKAASLKDLSGLTAADFRAWLAARANRGLERSSTARALSSLRGFFRWLTKHELAENAALATLRTPKVPKAVPKALTASEAGEVVDTVAELSDDGWTGKRDCAVLLLLYGCGLRIGEALGLTRGEAPEAGQESLLVTGKGNKQRMVPLLSVVNEAIADYLAACPYGGDARSPLFLGKRGGPLSARRVQEKMRALRGLLGLPESATPHALRHSFATHLLAGGGDLRAIQELLGHASLSTTQRYTEVDVAGLLEVYDRAHPRARR</sequence>
<evidence type="ECO:0000256" key="7">
    <source>
        <dbReference type="ARBA" id="ARBA00023172"/>
    </source>
</evidence>
<dbReference type="GO" id="GO:0003677">
    <property type="term" value="F:DNA binding"/>
    <property type="evidence" value="ECO:0007669"/>
    <property type="project" value="UniProtKB-UniRule"/>
</dbReference>
<gene>
    <name evidence="9" type="primary">xerC</name>
    <name evidence="12" type="ORF">HBA54_06700</name>
</gene>
<keyword evidence="8 9" id="KW-0131">Cell cycle</keyword>
<name>A0A967C6B5_9PROT</name>
<dbReference type="GO" id="GO:0007059">
    <property type="term" value="P:chromosome segregation"/>
    <property type="evidence" value="ECO:0007669"/>
    <property type="project" value="UniProtKB-UniRule"/>
</dbReference>
<dbReference type="HAMAP" id="MF_01808">
    <property type="entry name" value="Recomb_XerC_XerD"/>
    <property type="match status" value="1"/>
</dbReference>
<dbReference type="EMBL" id="JAAQPH010000004">
    <property type="protein sequence ID" value="NIA68276.1"/>
    <property type="molecule type" value="Genomic_DNA"/>
</dbReference>
<dbReference type="Pfam" id="PF00589">
    <property type="entry name" value="Phage_integrase"/>
    <property type="match status" value="1"/>
</dbReference>
<dbReference type="PROSITE" id="PS51900">
    <property type="entry name" value="CB"/>
    <property type="match status" value="1"/>
</dbReference>
<comment type="subunit">
    <text evidence="9">Forms a cyclic heterotetrameric complex composed of two molecules of XerC and two molecules of XerD.</text>
</comment>
<dbReference type="GO" id="GO:0009037">
    <property type="term" value="F:tyrosine-based site-specific recombinase activity"/>
    <property type="evidence" value="ECO:0007669"/>
    <property type="project" value="UniProtKB-UniRule"/>
</dbReference>
<evidence type="ECO:0000256" key="6">
    <source>
        <dbReference type="ARBA" id="ARBA00023125"/>
    </source>
</evidence>
<keyword evidence="13" id="KW-1185">Reference proteome</keyword>
<evidence type="ECO:0000259" key="10">
    <source>
        <dbReference type="PROSITE" id="PS51898"/>
    </source>
</evidence>
<dbReference type="GO" id="GO:0006313">
    <property type="term" value="P:DNA transposition"/>
    <property type="evidence" value="ECO:0007669"/>
    <property type="project" value="UniProtKB-UniRule"/>
</dbReference>
<evidence type="ECO:0000256" key="8">
    <source>
        <dbReference type="ARBA" id="ARBA00023306"/>
    </source>
</evidence>
<feature type="domain" description="Core-binding (CB)" evidence="11">
    <location>
        <begin position="30"/>
        <end position="121"/>
    </location>
</feature>
<evidence type="ECO:0000256" key="2">
    <source>
        <dbReference type="ARBA" id="ARBA00022490"/>
    </source>
</evidence>
<keyword evidence="2 9" id="KW-0963">Cytoplasm</keyword>
<comment type="function">
    <text evidence="9">Site-specific tyrosine recombinase, which acts by catalyzing the cutting and rejoining of the recombining DNA molecules. The XerC-XerD complex is essential to convert dimers of the bacterial chromosome into monomers to permit their segregation at cell division. It also contributes to the segregational stability of plasmids.</text>
</comment>
<feature type="active site" evidence="9">
    <location>
        <position position="281"/>
    </location>
</feature>
<evidence type="ECO:0000259" key="11">
    <source>
        <dbReference type="PROSITE" id="PS51900"/>
    </source>
</evidence>
<dbReference type="InterPro" id="IPR010998">
    <property type="entry name" value="Integrase_recombinase_N"/>
</dbReference>
<dbReference type="Proteomes" id="UP000761264">
    <property type="component" value="Unassembled WGS sequence"/>
</dbReference>
<evidence type="ECO:0000256" key="4">
    <source>
        <dbReference type="ARBA" id="ARBA00022829"/>
    </source>
</evidence>
<feature type="domain" description="Tyr recombinase" evidence="10">
    <location>
        <begin position="142"/>
        <end position="326"/>
    </location>
</feature>
<organism evidence="12 13">
    <name type="scientific">Pelagibius litoralis</name>
    <dbReference type="NCBI Taxonomy" id="374515"/>
    <lineage>
        <taxon>Bacteria</taxon>
        <taxon>Pseudomonadati</taxon>
        <taxon>Pseudomonadota</taxon>
        <taxon>Alphaproteobacteria</taxon>
        <taxon>Rhodospirillales</taxon>
        <taxon>Rhodovibrionaceae</taxon>
        <taxon>Pelagibius</taxon>
    </lineage>
</organism>
<dbReference type="GO" id="GO:0051301">
    <property type="term" value="P:cell division"/>
    <property type="evidence" value="ECO:0007669"/>
    <property type="project" value="UniProtKB-KW"/>
</dbReference>
<dbReference type="InterPro" id="IPR013762">
    <property type="entry name" value="Integrase-like_cat_sf"/>
</dbReference>
<dbReference type="PANTHER" id="PTHR30349">
    <property type="entry name" value="PHAGE INTEGRASE-RELATED"/>
    <property type="match status" value="1"/>
</dbReference>
<feature type="active site" evidence="9">
    <location>
        <position position="278"/>
    </location>
</feature>